<accession>A0A829GC03</accession>
<sequence>MVNQKKTEEQAVNAIKFYFDSVDFVDTSKIAINDKEPGLDGAIDVYGVKDSEQFSKSNLKFSMPVQVKGTTKKITNNKHSVQVVDLSFYQKHSNGLVYFVVSTFNHERRIFFRKLAPLDIKEILEKVRLGKVAQKTKTLSFTIVPNDPKALINIFSDLHAQQERQSRNVLDYPK</sequence>
<protein>
    <recommendedName>
        <fullName evidence="3">DUF4365 domain-containing protein</fullName>
    </recommendedName>
</protein>
<comment type="caution">
    <text evidence="1">The sequence shown here is derived from an EMBL/GenBank/DDBJ whole genome shotgun (WGS) entry which is preliminary data.</text>
</comment>
<dbReference type="EMBL" id="ANJW01000553">
    <property type="protein sequence ID" value="EPC52643.1"/>
    <property type="molecule type" value="Genomic_DNA"/>
</dbReference>
<evidence type="ECO:0008006" key="3">
    <source>
        <dbReference type="Google" id="ProtNLM"/>
    </source>
</evidence>
<evidence type="ECO:0000313" key="1">
    <source>
        <dbReference type="EMBL" id="EPC52643.1"/>
    </source>
</evidence>
<gene>
    <name evidence="1" type="ORF">Lpp123_09224</name>
</gene>
<name>A0A829GC03_LACPA</name>
<proteinExistence type="predicted"/>
<organism evidence="1 2">
    <name type="scientific">Lacticaseibacillus paracasei subsp. paracasei Lpp123</name>
    <dbReference type="NCBI Taxonomy" id="1256201"/>
    <lineage>
        <taxon>Bacteria</taxon>
        <taxon>Bacillati</taxon>
        <taxon>Bacillota</taxon>
        <taxon>Bacilli</taxon>
        <taxon>Lactobacillales</taxon>
        <taxon>Lactobacillaceae</taxon>
        <taxon>Lacticaseibacillus</taxon>
    </lineage>
</organism>
<dbReference type="Proteomes" id="UP000014316">
    <property type="component" value="Unassembled WGS sequence"/>
</dbReference>
<reference evidence="1 2" key="1">
    <citation type="journal article" date="2013" name="PLoS ONE">
        <title>Lactobacillus paracasei comparative genomics: towards species pan-genome definition and exploitation of diversity.</title>
        <authorList>
            <person name="Smokvina T."/>
            <person name="Wels M."/>
            <person name="Polka J."/>
            <person name="Chervaux C."/>
            <person name="Brisse S."/>
            <person name="Boekhorst J."/>
            <person name="van Hylckama Vlieg J.E."/>
            <person name="Siezen R.J."/>
        </authorList>
    </citation>
    <scope>NUCLEOTIDE SEQUENCE [LARGE SCALE GENOMIC DNA]</scope>
    <source>
        <strain evidence="1 2">Lpp123</strain>
    </source>
</reference>
<evidence type="ECO:0000313" key="2">
    <source>
        <dbReference type="Proteomes" id="UP000014316"/>
    </source>
</evidence>
<dbReference type="AlphaFoldDB" id="A0A829GC03"/>